<dbReference type="HOGENOM" id="CLU_1425885_0_0_0"/>
<reference evidence="1 2" key="1">
    <citation type="journal article" date="2010" name="Stand. Genomic Sci.">
        <title>Complete genome sequence of Coraliomargarita akajimensis type strain (04OKA010-24).</title>
        <authorList>
            <person name="Mavromatis K."/>
            <person name="Abt B."/>
            <person name="Brambilla E."/>
            <person name="Lapidus A."/>
            <person name="Copeland A."/>
            <person name="Deshpande S."/>
            <person name="Nolan M."/>
            <person name="Lucas S."/>
            <person name="Tice H."/>
            <person name="Cheng J.F."/>
            <person name="Han C."/>
            <person name="Detter J.C."/>
            <person name="Woyke T."/>
            <person name="Goodwin L."/>
            <person name="Pitluck S."/>
            <person name="Held B."/>
            <person name="Brettin T."/>
            <person name="Tapia R."/>
            <person name="Ivanova N."/>
            <person name="Mikhailova N."/>
            <person name="Pati A."/>
            <person name="Liolios K."/>
            <person name="Chen A."/>
            <person name="Palaniappan K."/>
            <person name="Land M."/>
            <person name="Hauser L."/>
            <person name="Chang Y.J."/>
            <person name="Jeffries C.D."/>
            <person name="Rohde M."/>
            <person name="Goker M."/>
            <person name="Bristow J."/>
            <person name="Eisen J.A."/>
            <person name="Markowitz V."/>
            <person name="Hugenholtz P."/>
            <person name="Klenk H.P."/>
            <person name="Kyrpides N.C."/>
        </authorList>
    </citation>
    <scope>NUCLEOTIDE SEQUENCE [LARGE SCALE GENOMIC DNA]</scope>
    <source>
        <strain evidence="2">DSM 45221 / IAM 15411 / JCM 23193 / KCTC 12865</strain>
    </source>
</reference>
<dbReference type="eggNOG" id="COG1763">
    <property type="taxonomic scope" value="Bacteria"/>
</dbReference>
<protein>
    <recommendedName>
        <fullName evidence="3">AAA+ ATPase domain-containing protein</fullName>
    </recommendedName>
</protein>
<dbReference type="KEGG" id="caa:Caka_0949"/>
<dbReference type="RefSeq" id="WP_013042695.1">
    <property type="nucleotide sequence ID" value="NC_014008.1"/>
</dbReference>
<dbReference type="OrthoDB" id="177421at2"/>
<organism evidence="1 2">
    <name type="scientific">Coraliomargarita akajimensis (strain DSM 45221 / IAM 15411 / JCM 23193 / KCTC 12865 / 04OKA010-24)</name>
    <dbReference type="NCBI Taxonomy" id="583355"/>
    <lineage>
        <taxon>Bacteria</taxon>
        <taxon>Pseudomonadati</taxon>
        <taxon>Verrucomicrobiota</taxon>
        <taxon>Opitutia</taxon>
        <taxon>Puniceicoccales</taxon>
        <taxon>Coraliomargaritaceae</taxon>
        <taxon>Coraliomargarita</taxon>
    </lineage>
</organism>
<evidence type="ECO:0008006" key="3">
    <source>
        <dbReference type="Google" id="ProtNLM"/>
    </source>
</evidence>
<name>D5EQX8_CORAD</name>
<evidence type="ECO:0000313" key="2">
    <source>
        <dbReference type="Proteomes" id="UP000000925"/>
    </source>
</evidence>
<dbReference type="STRING" id="583355.Caka_0949"/>
<dbReference type="AlphaFoldDB" id="D5EQX8"/>
<gene>
    <name evidence="1" type="ordered locus">Caka_0949</name>
</gene>
<dbReference type="Pfam" id="PF13604">
    <property type="entry name" value="AAA_30"/>
    <property type="match status" value="1"/>
</dbReference>
<dbReference type="SUPFAM" id="SSF52540">
    <property type="entry name" value="P-loop containing nucleoside triphosphate hydrolases"/>
    <property type="match status" value="1"/>
</dbReference>
<dbReference type="Proteomes" id="UP000000925">
    <property type="component" value="Chromosome"/>
</dbReference>
<keyword evidence="2" id="KW-1185">Reference proteome</keyword>
<dbReference type="EMBL" id="CP001998">
    <property type="protein sequence ID" value="ADE53971.1"/>
    <property type="molecule type" value="Genomic_DNA"/>
</dbReference>
<dbReference type="Gene3D" id="3.40.50.300">
    <property type="entry name" value="P-loop containing nucleotide triphosphate hydrolases"/>
    <property type="match status" value="1"/>
</dbReference>
<dbReference type="InterPro" id="IPR027417">
    <property type="entry name" value="P-loop_NTPase"/>
</dbReference>
<accession>D5EQX8</accession>
<proteinExistence type="predicted"/>
<sequence>MHAGENCFRSDRIERIRYRISAEQAEQLVTRFLSSRYQQACILGPMGTGKTTLLEDLQAPLENRGIQVHWIRIQRESSEAQRQAQVSRIQHLGADASCFFDGAEAMTRLGWLRFRQQIKRQGCRLLATRHWHLQMPVLYRTTTNWPIALDLVQGLAGKSFSPEMELVAKRAFKASKGNVREVFRACYWHLAKH</sequence>
<evidence type="ECO:0000313" key="1">
    <source>
        <dbReference type="EMBL" id="ADE53971.1"/>
    </source>
</evidence>